<sequence>MPPATKQTAKPVFKTSSPFTETKWPEISHDDEEVILALLCNLIAPLGDHRRTHNPSKGKKKRKRTTNTSQTDSTMTEMASTPPPPEIGNHILVGLNSITRHLEALAAQNAPPVYRTSAANLAQQKNKQAKHIPKADEQEQEKDPGQPTQPPLSILILTHPKPALSPAHAHLPTLVHLSTLNPNNTSSSSSHSQTRLIPLPTTSDTRLASTLQIPRVGALAVYAGAPGAQALEDYVRAHVGVTECKWIDEAVRGEWMGMCVKSDVAGGKKE</sequence>
<dbReference type="GO" id="GO:0008033">
    <property type="term" value="P:tRNA processing"/>
    <property type="evidence" value="ECO:0007669"/>
    <property type="project" value="InterPro"/>
</dbReference>
<dbReference type="InterPro" id="IPR013241">
    <property type="entry name" value="RNase_P_Pop3"/>
</dbReference>
<dbReference type="GO" id="GO:0005829">
    <property type="term" value="C:cytosol"/>
    <property type="evidence" value="ECO:0007669"/>
    <property type="project" value="TreeGrafter"/>
</dbReference>
<dbReference type="Proteomes" id="UP000800040">
    <property type="component" value="Unassembled WGS sequence"/>
</dbReference>
<organism evidence="2 3">
    <name type="scientific">Decorospora gaudefroyi</name>
    <dbReference type="NCBI Taxonomy" id="184978"/>
    <lineage>
        <taxon>Eukaryota</taxon>
        <taxon>Fungi</taxon>
        <taxon>Dikarya</taxon>
        <taxon>Ascomycota</taxon>
        <taxon>Pezizomycotina</taxon>
        <taxon>Dothideomycetes</taxon>
        <taxon>Pleosporomycetidae</taxon>
        <taxon>Pleosporales</taxon>
        <taxon>Pleosporineae</taxon>
        <taxon>Pleosporaceae</taxon>
        <taxon>Decorospora</taxon>
    </lineage>
</organism>
<dbReference type="GO" id="GO:0000172">
    <property type="term" value="C:ribonuclease MRP complex"/>
    <property type="evidence" value="ECO:0007669"/>
    <property type="project" value="TreeGrafter"/>
</dbReference>
<feature type="compositionally biased region" description="Polar residues" evidence="1">
    <location>
        <begin position="1"/>
        <end position="20"/>
    </location>
</feature>
<dbReference type="OrthoDB" id="20109at2759"/>
<proteinExistence type="predicted"/>
<evidence type="ECO:0000313" key="3">
    <source>
        <dbReference type="Proteomes" id="UP000800040"/>
    </source>
</evidence>
<dbReference type="EMBL" id="ML975317">
    <property type="protein sequence ID" value="KAF1833522.1"/>
    <property type="molecule type" value="Genomic_DNA"/>
</dbReference>
<dbReference type="PANTHER" id="PTHR28272">
    <property type="entry name" value="RIBONUCLEASES P/MRP PROTEIN SUBUNIT POP3"/>
    <property type="match status" value="1"/>
</dbReference>
<evidence type="ECO:0000313" key="2">
    <source>
        <dbReference type="EMBL" id="KAF1833522.1"/>
    </source>
</evidence>
<dbReference type="GO" id="GO:0004526">
    <property type="term" value="F:ribonuclease P activity"/>
    <property type="evidence" value="ECO:0007669"/>
    <property type="project" value="TreeGrafter"/>
</dbReference>
<feature type="region of interest" description="Disordered" evidence="1">
    <location>
        <begin position="1"/>
        <end position="26"/>
    </location>
</feature>
<keyword evidence="3" id="KW-1185">Reference proteome</keyword>
<dbReference type="GO" id="GO:0034965">
    <property type="term" value="P:intronic box C/D snoRNA processing"/>
    <property type="evidence" value="ECO:0007669"/>
    <property type="project" value="TreeGrafter"/>
</dbReference>
<protein>
    <submittedName>
        <fullName evidence="2">Uncharacterized protein</fullName>
    </submittedName>
</protein>
<feature type="region of interest" description="Disordered" evidence="1">
    <location>
        <begin position="122"/>
        <end position="151"/>
    </location>
</feature>
<dbReference type="GO" id="GO:0005655">
    <property type="term" value="C:nucleolar ribonuclease P complex"/>
    <property type="evidence" value="ECO:0007669"/>
    <property type="project" value="TreeGrafter"/>
</dbReference>
<reference evidence="2" key="1">
    <citation type="submission" date="2020-01" db="EMBL/GenBank/DDBJ databases">
        <authorList>
            <consortium name="DOE Joint Genome Institute"/>
            <person name="Haridas S."/>
            <person name="Albert R."/>
            <person name="Binder M."/>
            <person name="Bloem J."/>
            <person name="Labutti K."/>
            <person name="Salamov A."/>
            <person name="Andreopoulos B."/>
            <person name="Baker S.E."/>
            <person name="Barry K."/>
            <person name="Bills G."/>
            <person name="Bluhm B.H."/>
            <person name="Cannon C."/>
            <person name="Castanera R."/>
            <person name="Culley D.E."/>
            <person name="Daum C."/>
            <person name="Ezra D."/>
            <person name="Gonzalez J.B."/>
            <person name="Henrissat B."/>
            <person name="Kuo A."/>
            <person name="Liang C."/>
            <person name="Lipzen A."/>
            <person name="Lutzoni F."/>
            <person name="Magnuson J."/>
            <person name="Mondo S."/>
            <person name="Nolan M."/>
            <person name="Ohm R."/>
            <person name="Pangilinan J."/>
            <person name="Park H.-J."/>
            <person name="Ramirez L."/>
            <person name="Alfaro M."/>
            <person name="Sun H."/>
            <person name="Tritt A."/>
            <person name="Yoshinaga Y."/>
            <person name="Zwiers L.-H."/>
            <person name="Turgeon B.G."/>
            <person name="Goodwin S.B."/>
            <person name="Spatafora J.W."/>
            <person name="Crous P.W."/>
            <person name="Grigoriev I.V."/>
        </authorList>
    </citation>
    <scope>NUCLEOTIDE SEQUENCE</scope>
    <source>
        <strain evidence="2">P77</strain>
    </source>
</reference>
<dbReference type="GO" id="GO:0000171">
    <property type="term" value="F:ribonuclease MRP activity"/>
    <property type="evidence" value="ECO:0007669"/>
    <property type="project" value="TreeGrafter"/>
</dbReference>
<feature type="compositionally biased region" description="Basic residues" evidence="1">
    <location>
        <begin position="50"/>
        <end position="65"/>
    </location>
</feature>
<dbReference type="GO" id="GO:0006364">
    <property type="term" value="P:rRNA processing"/>
    <property type="evidence" value="ECO:0007669"/>
    <property type="project" value="InterPro"/>
</dbReference>
<dbReference type="PANTHER" id="PTHR28272:SF1">
    <property type="entry name" value="RIBONUCLEASES P_MRP PROTEIN SUBUNIT POP3"/>
    <property type="match status" value="1"/>
</dbReference>
<accession>A0A6A5KEE7</accession>
<feature type="compositionally biased region" description="Low complexity" evidence="1">
    <location>
        <begin position="66"/>
        <end position="76"/>
    </location>
</feature>
<gene>
    <name evidence="2" type="ORF">BDW02DRAFT_631167</name>
</gene>
<feature type="region of interest" description="Disordered" evidence="1">
    <location>
        <begin position="47"/>
        <end position="85"/>
    </location>
</feature>
<evidence type="ECO:0000256" key="1">
    <source>
        <dbReference type="SAM" id="MobiDB-lite"/>
    </source>
</evidence>
<dbReference type="AlphaFoldDB" id="A0A6A5KEE7"/>
<feature type="compositionally biased region" description="Basic and acidic residues" evidence="1">
    <location>
        <begin position="133"/>
        <end position="144"/>
    </location>
</feature>
<name>A0A6A5KEE7_9PLEO</name>